<dbReference type="PANTHER" id="PTHR34351">
    <property type="entry name" value="SLR1927 PROTEIN-RELATED"/>
    <property type="match status" value="1"/>
</dbReference>
<dbReference type="Pfam" id="PF01882">
    <property type="entry name" value="DUF58"/>
    <property type="match status" value="1"/>
</dbReference>
<evidence type="ECO:0000313" key="2">
    <source>
        <dbReference type="EMBL" id="MBM7614769.1"/>
    </source>
</evidence>
<protein>
    <recommendedName>
        <fullName evidence="1">DUF58 domain-containing protein</fullName>
    </recommendedName>
</protein>
<sequence length="391" mass="45175">MKTKILLIISGLVTIPFSLLVGGRIPYFLLYTYLLTLAIPCLHGLLGKIYIKGAIIIPEKDLVPGEEIKINYSLYNPLRITFARIEVENSIAQKLAGGIEEMKVFSLEADEEVRQDTIVVCRRRGIYELGEIRVYIRDIFNMYTFKKIIKTPIALKVYPVVVPLSSISVDSSEDFHSLSELRDYREGDPIRKIHWRASAKKDALMVKNYDEEANREVVILLDNYMDSYKKDLEHWIEDKAIEVTLSIAQHFLLKNIKVTLFYQQHNKTVEIKGTNHGYLKLFMEQMVSLQPNGKDPYSFNIGEVSSRINQGCTLFLVTPRLNRDLGAQGIRLKMKNLNPRYIVVGDEEIDPKTWNDNKKIVKVLNQEGIATYVIDRKHDVRRVLEVKYETY</sequence>
<dbReference type="PANTHER" id="PTHR34351:SF2">
    <property type="entry name" value="DUF58 DOMAIN-CONTAINING PROTEIN"/>
    <property type="match status" value="1"/>
</dbReference>
<name>A0ABS2NQ85_9FIRM</name>
<reference evidence="2 3" key="1">
    <citation type="submission" date="2021-01" db="EMBL/GenBank/DDBJ databases">
        <title>Genomic Encyclopedia of Type Strains, Phase IV (KMG-IV): sequencing the most valuable type-strain genomes for metagenomic binning, comparative biology and taxonomic classification.</title>
        <authorList>
            <person name="Goeker M."/>
        </authorList>
    </citation>
    <scope>NUCLEOTIDE SEQUENCE [LARGE SCALE GENOMIC DNA]</scope>
    <source>
        <strain evidence="2 3">DSM 25890</strain>
    </source>
</reference>
<proteinExistence type="predicted"/>
<keyword evidence="3" id="KW-1185">Reference proteome</keyword>
<feature type="domain" description="DUF58" evidence="1">
    <location>
        <begin position="180"/>
        <end position="323"/>
    </location>
</feature>
<dbReference type="EMBL" id="JAFBEE010000006">
    <property type="protein sequence ID" value="MBM7614769.1"/>
    <property type="molecule type" value="Genomic_DNA"/>
</dbReference>
<dbReference type="RefSeq" id="WP_204401297.1">
    <property type="nucleotide sequence ID" value="NZ_JAFBEE010000006.1"/>
</dbReference>
<evidence type="ECO:0000313" key="3">
    <source>
        <dbReference type="Proteomes" id="UP001314796"/>
    </source>
</evidence>
<accession>A0ABS2NQ85</accession>
<comment type="caution">
    <text evidence="2">The sequence shown here is derived from an EMBL/GenBank/DDBJ whole genome shotgun (WGS) entry which is preliminary data.</text>
</comment>
<dbReference type="Proteomes" id="UP001314796">
    <property type="component" value="Unassembled WGS sequence"/>
</dbReference>
<evidence type="ECO:0000259" key="1">
    <source>
        <dbReference type="Pfam" id="PF01882"/>
    </source>
</evidence>
<dbReference type="InterPro" id="IPR002881">
    <property type="entry name" value="DUF58"/>
</dbReference>
<gene>
    <name evidence="2" type="ORF">JOC73_001283</name>
</gene>
<organism evidence="2 3">
    <name type="scientific">Alkaliphilus hydrothermalis</name>
    <dbReference type="NCBI Taxonomy" id="1482730"/>
    <lineage>
        <taxon>Bacteria</taxon>
        <taxon>Bacillati</taxon>
        <taxon>Bacillota</taxon>
        <taxon>Clostridia</taxon>
        <taxon>Peptostreptococcales</taxon>
        <taxon>Natronincolaceae</taxon>
        <taxon>Alkaliphilus</taxon>
    </lineage>
</organism>